<evidence type="ECO:0000256" key="3">
    <source>
        <dbReference type="ARBA" id="ARBA00022448"/>
    </source>
</evidence>
<accession>A0A2H6CS15</accession>
<proteinExistence type="inferred from homology"/>
<feature type="transmembrane region" description="Helical" evidence="9">
    <location>
        <begin position="123"/>
        <end position="143"/>
    </location>
</feature>
<dbReference type="AlphaFoldDB" id="A0A2H6CS15"/>
<dbReference type="PANTHER" id="PTHR30588:SF0">
    <property type="entry name" value="BRANCHED-CHAIN AMINO ACID PERMEASE BRNQ"/>
    <property type="match status" value="1"/>
</dbReference>
<dbReference type="GO" id="GO:0015190">
    <property type="term" value="F:L-leucine transmembrane transporter activity"/>
    <property type="evidence" value="ECO:0007669"/>
    <property type="project" value="TreeGrafter"/>
</dbReference>
<feature type="transmembrane region" description="Helical" evidence="9">
    <location>
        <begin position="385"/>
        <end position="403"/>
    </location>
</feature>
<dbReference type="GO" id="GO:0015188">
    <property type="term" value="F:L-isoleucine transmembrane transporter activity"/>
    <property type="evidence" value="ECO:0007669"/>
    <property type="project" value="TreeGrafter"/>
</dbReference>
<comment type="function">
    <text evidence="9">Component of the transport system for branched-chain amino acids.</text>
</comment>
<dbReference type="GO" id="GO:0005304">
    <property type="term" value="F:L-valine transmembrane transporter activity"/>
    <property type="evidence" value="ECO:0007669"/>
    <property type="project" value="TreeGrafter"/>
</dbReference>
<keyword evidence="11" id="KW-1185">Reference proteome</keyword>
<dbReference type="PANTHER" id="PTHR30588">
    <property type="entry name" value="BRANCHED-CHAIN AMINO ACID TRANSPORT SYSTEM 2 CARRIER PROTEIN"/>
    <property type="match status" value="1"/>
</dbReference>
<evidence type="ECO:0000256" key="4">
    <source>
        <dbReference type="ARBA" id="ARBA00022475"/>
    </source>
</evidence>
<protein>
    <recommendedName>
        <fullName evidence="9">Branched-chain amino acid transport system carrier protein</fullName>
    </recommendedName>
</protein>
<dbReference type="Pfam" id="PF05525">
    <property type="entry name" value="Branch_AA_trans"/>
    <property type="match status" value="1"/>
</dbReference>
<evidence type="ECO:0000313" key="11">
    <source>
        <dbReference type="Proteomes" id="UP000236214"/>
    </source>
</evidence>
<keyword evidence="3 9" id="KW-0813">Transport</keyword>
<sequence length="452" mass="48815">MVYVEKKLLFRDYLTIGSMLFGLFFGAGNLIFPVHLGQEAGANVTAANLGLLVTGVGLPFLGVIAMGLSQSSGVFELSSRVNKPYAYIFTILLYLVIGPFFALPRLATTSYEIGIAPHIPNDQQSLVLAVFSILFFITAWWFSRKPSKILDYVGKFLNPVFLVLLAILLLLAFANPLGDVTSAPVQASYQSGAFSGGFIEGYNTLDALASLAFGILIIEAIKNRGIKDPSTVAVDTIKSGTISIILMGIIYSLLSYMGTMSLGGFSVSENGGIALAQLSQHYLGTYGSIILALIVIVACLKTGIGLITSFSETFSELFPKGKYMFFTILVSAMACLFANVGLTKIIELATPILMFLYPLAMTLIILAIIGRLFNNDPRVYQITTLFTLVASIIDGLNAAPAVVSQTEFAQTLIQLGEQYFPLFAIGMGWVLPAFIGFIISLIWYAINKNQHA</sequence>
<keyword evidence="6 9" id="KW-0029">Amino-acid transport</keyword>
<feature type="transmembrane region" description="Helical" evidence="9">
    <location>
        <begin position="323"/>
        <end position="346"/>
    </location>
</feature>
<reference evidence="10 11" key="1">
    <citation type="submission" date="2016-05" db="EMBL/GenBank/DDBJ databases">
        <title>Whole genome sequencing of Tetragenococcus halophilus subsp. halophilus NISL 7118.</title>
        <authorList>
            <person name="Shiwa Y."/>
            <person name="Nishimura I."/>
            <person name="Yoshikawa H."/>
            <person name="Koyama Y."/>
            <person name="Oguma T."/>
        </authorList>
    </citation>
    <scope>NUCLEOTIDE SEQUENCE [LARGE SCALE GENOMIC DNA]</scope>
    <source>
        <strain evidence="10 11">NISL 7118</strain>
    </source>
</reference>
<feature type="transmembrane region" description="Helical" evidence="9">
    <location>
        <begin position="423"/>
        <end position="446"/>
    </location>
</feature>
<evidence type="ECO:0000256" key="1">
    <source>
        <dbReference type="ARBA" id="ARBA00004651"/>
    </source>
</evidence>
<evidence type="ECO:0000256" key="7">
    <source>
        <dbReference type="ARBA" id="ARBA00022989"/>
    </source>
</evidence>
<name>A0A2H6CS15_TETHA</name>
<comment type="similarity">
    <text evidence="2 9">Belongs to the branched chain amino acid transporter family.</text>
</comment>
<comment type="subcellular location">
    <subcellularLocation>
        <location evidence="1 9">Cell membrane</location>
        <topology evidence="1 9">Multi-pass membrane protein</topology>
    </subcellularLocation>
</comment>
<comment type="caution">
    <text evidence="10">The sequence shown here is derived from an EMBL/GenBank/DDBJ whole genome shotgun (WGS) entry which is preliminary data.</text>
</comment>
<feature type="transmembrane region" description="Helical" evidence="9">
    <location>
        <begin position="85"/>
        <end position="103"/>
    </location>
</feature>
<keyword evidence="7 9" id="KW-1133">Transmembrane helix</keyword>
<feature type="transmembrane region" description="Helical" evidence="9">
    <location>
        <begin position="285"/>
        <end position="311"/>
    </location>
</feature>
<evidence type="ECO:0000256" key="2">
    <source>
        <dbReference type="ARBA" id="ARBA00008540"/>
    </source>
</evidence>
<feature type="transmembrane region" description="Helical" evidence="9">
    <location>
        <begin position="352"/>
        <end position="373"/>
    </location>
</feature>
<feature type="transmembrane region" description="Helical" evidence="9">
    <location>
        <begin position="155"/>
        <end position="174"/>
    </location>
</feature>
<keyword evidence="8 9" id="KW-0472">Membrane</keyword>
<evidence type="ECO:0000256" key="9">
    <source>
        <dbReference type="RuleBase" id="RU362122"/>
    </source>
</evidence>
<dbReference type="GO" id="GO:0015820">
    <property type="term" value="P:L-leucine transport"/>
    <property type="evidence" value="ECO:0007669"/>
    <property type="project" value="TreeGrafter"/>
</dbReference>
<dbReference type="GO" id="GO:0005886">
    <property type="term" value="C:plasma membrane"/>
    <property type="evidence" value="ECO:0007669"/>
    <property type="project" value="UniProtKB-SubCell"/>
</dbReference>
<evidence type="ECO:0000313" key="10">
    <source>
        <dbReference type="EMBL" id="GBD67783.1"/>
    </source>
</evidence>
<dbReference type="Proteomes" id="UP000236214">
    <property type="component" value="Unassembled WGS sequence"/>
</dbReference>
<dbReference type="NCBIfam" id="TIGR00796">
    <property type="entry name" value="livcs"/>
    <property type="match status" value="1"/>
</dbReference>
<feature type="transmembrane region" description="Helical" evidence="9">
    <location>
        <begin position="242"/>
        <end position="265"/>
    </location>
</feature>
<gene>
    <name evidence="10" type="ORF">TEHN7118_0589</name>
</gene>
<feature type="transmembrane region" description="Helical" evidence="9">
    <location>
        <begin position="201"/>
        <end position="221"/>
    </location>
</feature>
<dbReference type="GO" id="GO:0015818">
    <property type="term" value="P:isoleucine transport"/>
    <property type="evidence" value="ECO:0007669"/>
    <property type="project" value="TreeGrafter"/>
</dbReference>
<dbReference type="EMBL" id="BDEC01000021">
    <property type="protein sequence ID" value="GBD67783.1"/>
    <property type="molecule type" value="Genomic_DNA"/>
</dbReference>
<keyword evidence="4" id="KW-1003">Cell membrane</keyword>
<feature type="transmembrane region" description="Helical" evidence="9">
    <location>
        <begin position="44"/>
        <end position="64"/>
    </location>
</feature>
<evidence type="ECO:0000256" key="8">
    <source>
        <dbReference type="ARBA" id="ARBA00023136"/>
    </source>
</evidence>
<evidence type="ECO:0000256" key="5">
    <source>
        <dbReference type="ARBA" id="ARBA00022692"/>
    </source>
</evidence>
<keyword evidence="5 9" id="KW-0812">Transmembrane</keyword>
<organism evidence="10 11">
    <name type="scientific">Tetragenococcus halophilus subsp. halophilus</name>
    <dbReference type="NCBI Taxonomy" id="1513897"/>
    <lineage>
        <taxon>Bacteria</taxon>
        <taxon>Bacillati</taxon>
        <taxon>Bacillota</taxon>
        <taxon>Bacilli</taxon>
        <taxon>Lactobacillales</taxon>
        <taxon>Enterococcaceae</taxon>
        <taxon>Tetragenococcus</taxon>
    </lineage>
</organism>
<dbReference type="InterPro" id="IPR004685">
    <property type="entry name" value="Brnchd-chn_aa_trnsp_Livcs"/>
</dbReference>
<feature type="transmembrane region" description="Helical" evidence="9">
    <location>
        <begin position="12"/>
        <end position="32"/>
    </location>
</feature>
<evidence type="ECO:0000256" key="6">
    <source>
        <dbReference type="ARBA" id="ARBA00022970"/>
    </source>
</evidence>